<feature type="non-terminal residue" evidence="5">
    <location>
        <position position="136"/>
    </location>
</feature>
<reference evidence="5" key="2">
    <citation type="submission" date="2021-04" db="EMBL/GenBank/DDBJ databases">
        <authorList>
            <person name="Gilroy R."/>
        </authorList>
    </citation>
    <scope>NUCLEOTIDE SEQUENCE</scope>
    <source>
        <strain evidence="5">ChiGjej1B1-14440</strain>
    </source>
</reference>
<reference evidence="5" key="1">
    <citation type="journal article" date="2021" name="PeerJ">
        <title>Extensive microbial diversity within the chicken gut microbiome revealed by metagenomics and culture.</title>
        <authorList>
            <person name="Gilroy R."/>
            <person name="Ravi A."/>
            <person name="Getino M."/>
            <person name="Pursley I."/>
            <person name="Horton D.L."/>
            <person name="Alikhan N.F."/>
            <person name="Baker D."/>
            <person name="Gharbi K."/>
            <person name="Hall N."/>
            <person name="Watson M."/>
            <person name="Adriaenssens E.M."/>
            <person name="Foster-Nyarko E."/>
            <person name="Jarju S."/>
            <person name="Secka A."/>
            <person name="Antonio M."/>
            <person name="Oren A."/>
            <person name="Chaudhuri R.R."/>
            <person name="La Ragione R."/>
            <person name="Hildebrand F."/>
            <person name="Pallen M.J."/>
        </authorList>
    </citation>
    <scope>NUCLEOTIDE SEQUENCE</scope>
    <source>
        <strain evidence="5">ChiGjej1B1-14440</strain>
    </source>
</reference>
<protein>
    <submittedName>
        <fullName evidence="5">PRD domain-containing protein</fullName>
    </submittedName>
</protein>
<accession>A0A9D1XLU3</accession>
<evidence type="ECO:0000256" key="3">
    <source>
        <dbReference type="ARBA" id="ARBA00023163"/>
    </source>
</evidence>
<feature type="domain" description="PRD" evidence="4">
    <location>
        <begin position="5"/>
        <end position="114"/>
    </location>
</feature>
<keyword evidence="3" id="KW-0804">Transcription</keyword>
<evidence type="ECO:0000256" key="2">
    <source>
        <dbReference type="ARBA" id="ARBA00023015"/>
    </source>
</evidence>
<dbReference type="AlphaFoldDB" id="A0A9D1XLU3"/>
<dbReference type="SUPFAM" id="SSF63520">
    <property type="entry name" value="PTS-regulatory domain, PRD"/>
    <property type="match status" value="1"/>
</dbReference>
<dbReference type="GO" id="GO:0006355">
    <property type="term" value="P:regulation of DNA-templated transcription"/>
    <property type="evidence" value="ECO:0007669"/>
    <property type="project" value="InterPro"/>
</dbReference>
<dbReference type="InterPro" id="IPR036634">
    <property type="entry name" value="PRD_sf"/>
</dbReference>
<dbReference type="PANTHER" id="PTHR30185:SF18">
    <property type="entry name" value="TRANSCRIPTIONAL REGULATOR MTLR"/>
    <property type="match status" value="1"/>
</dbReference>
<evidence type="ECO:0000259" key="4">
    <source>
        <dbReference type="PROSITE" id="PS51372"/>
    </source>
</evidence>
<dbReference type="Proteomes" id="UP000886724">
    <property type="component" value="Unassembled WGS sequence"/>
</dbReference>
<evidence type="ECO:0000313" key="6">
    <source>
        <dbReference type="Proteomes" id="UP000886724"/>
    </source>
</evidence>
<dbReference type="PROSITE" id="PS51372">
    <property type="entry name" value="PRD_2"/>
    <property type="match status" value="1"/>
</dbReference>
<evidence type="ECO:0000313" key="5">
    <source>
        <dbReference type="EMBL" id="HIX81694.1"/>
    </source>
</evidence>
<organism evidence="5 6">
    <name type="scientific">Candidatus Erysipelatoclostridium merdavium</name>
    <dbReference type="NCBI Taxonomy" id="2838566"/>
    <lineage>
        <taxon>Bacteria</taxon>
        <taxon>Bacillati</taxon>
        <taxon>Bacillota</taxon>
        <taxon>Erysipelotrichia</taxon>
        <taxon>Erysipelotrichales</taxon>
        <taxon>Erysipelotrichales incertae sedis</taxon>
    </lineage>
</organism>
<comment type="caution">
    <text evidence="5">The sequence shown here is derived from an EMBL/GenBank/DDBJ whole genome shotgun (WGS) entry which is preliminary data.</text>
</comment>
<keyword evidence="1" id="KW-0677">Repeat</keyword>
<dbReference type="InterPro" id="IPR050661">
    <property type="entry name" value="BglG_antiterminators"/>
</dbReference>
<proteinExistence type="predicted"/>
<dbReference type="Gene3D" id="1.10.1790.10">
    <property type="entry name" value="PRD domain"/>
    <property type="match status" value="1"/>
</dbReference>
<gene>
    <name evidence="5" type="ORF">H9980_06955</name>
</gene>
<dbReference type="InterPro" id="IPR011608">
    <property type="entry name" value="PRD"/>
</dbReference>
<sequence length="136" mass="15566">MDLTINSDEAFNQTKAHIANIINDTINDYDFTLSDNSISNLAVHLSIAIIRIKSDNYIPLSNSQISSYKQQYSYPYAKMLCDRLEKEFGISFPEAEVSLVSMYLSKNQKLDFELNSGLDLLDDHVYQILNQTMENI</sequence>
<dbReference type="Pfam" id="PF00874">
    <property type="entry name" value="PRD"/>
    <property type="match status" value="1"/>
</dbReference>
<evidence type="ECO:0000256" key="1">
    <source>
        <dbReference type="ARBA" id="ARBA00022737"/>
    </source>
</evidence>
<name>A0A9D1XLU3_9FIRM</name>
<dbReference type="EMBL" id="DXET01000151">
    <property type="protein sequence ID" value="HIX81694.1"/>
    <property type="molecule type" value="Genomic_DNA"/>
</dbReference>
<dbReference type="PANTHER" id="PTHR30185">
    <property type="entry name" value="CRYPTIC BETA-GLUCOSIDE BGL OPERON ANTITERMINATOR"/>
    <property type="match status" value="1"/>
</dbReference>
<keyword evidence="2" id="KW-0805">Transcription regulation</keyword>